<feature type="signal peptide" evidence="1">
    <location>
        <begin position="1"/>
        <end position="22"/>
    </location>
</feature>
<evidence type="ECO:0000313" key="2">
    <source>
        <dbReference type="Proteomes" id="UP000694865"/>
    </source>
</evidence>
<feature type="chain" id="PRO_5046607137" evidence="1">
    <location>
        <begin position="23"/>
        <end position="114"/>
    </location>
</feature>
<reference evidence="3" key="1">
    <citation type="submission" date="2025-08" db="UniProtKB">
        <authorList>
            <consortium name="RefSeq"/>
        </authorList>
    </citation>
    <scope>IDENTIFICATION</scope>
    <source>
        <tissue evidence="3">Testes</tissue>
    </source>
</reference>
<evidence type="ECO:0000313" key="3">
    <source>
        <dbReference type="RefSeq" id="XP_002734531.1"/>
    </source>
</evidence>
<gene>
    <name evidence="3" type="primary">LOC100367977</name>
</gene>
<dbReference type="RefSeq" id="XP_002734531.1">
    <property type="nucleotide sequence ID" value="XM_002734485.2"/>
</dbReference>
<name>A0ABM0GPM4_SACKO</name>
<accession>A0ABM0GPM4</accession>
<evidence type="ECO:0000256" key="1">
    <source>
        <dbReference type="SAM" id="SignalP"/>
    </source>
</evidence>
<organism evidence="2 3">
    <name type="scientific">Saccoglossus kowalevskii</name>
    <name type="common">Acorn worm</name>
    <dbReference type="NCBI Taxonomy" id="10224"/>
    <lineage>
        <taxon>Eukaryota</taxon>
        <taxon>Metazoa</taxon>
        <taxon>Hemichordata</taxon>
        <taxon>Enteropneusta</taxon>
        <taxon>Harrimaniidae</taxon>
        <taxon>Saccoglossus</taxon>
    </lineage>
</organism>
<protein>
    <submittedName>
        <fullName evidence="3">Uncharacterized protein LOC100367977</fullName>
    </submittedName>
</protein>
<keyword evidence="1" id="KW-0732">Signal</keyword>
<keyword evidence="2" id="KW-1185">Reference proteome</keyword>
<dbReference type="Proteomes" id="UP000694865">
    <property type="component" value="Unplaced"/>
</dbReference>
<proteinExistence type="predicted"/>
<sequence length="114" mass="13253">MNSLCCIASIICLVFIARHTDAMPSYLYSMMNNCKYNWDCNYGETCIGMVCEPTMKLHSCTNDETCRPYDKTCVNWYCRDVNNSYRNYMPAKKAGPGPWSKYLISRLSKNKQRN</sequence>
<dbReference type="GeneID" id="100367977"/>